<dbReference type="AlphaFoldDB" id="A0A1L3JFU1"/>
<dbReference type="EMBL" id="CP018155">
    <property type="protein sequence ID" value="APG63984.1"/>
    <property type="molecule type" value="Genomic_DNA"/>
</dbReference>
<reference evidence="1 2" key="1">
    <citation type="submission" date="2016-11" db="EMBL/GenBank/DDBJ databases">
        <title>Tenacibaculum sp. LPB0136, isolated from marine environment.</title>
        <authorList>
            <person name="Kim E."/>
            <person name="Yi H."/>
        </authorList>
    </citation>
    <scope>NUCLEOTIDE SEQUENCE [LARGE SCALE GENOMIC DNA]</scope>
    <source>
        <strain evidence="1 2">LPB0136</strain>
    </source>
</reference>
<dbReference type="Proteomes" id="UP000181898">
    <property type="component" value="Chromosome"/>
</dbReference>
<sequence>MKKSPFNNLTQQIKFIFINLILLLTLSNCSTTRINGGKIISKNIPFYFDNCCLATLIKGNGKIEVYEKKLKITIEKGSIKINPKFNNKTYTVGEIFLSLGRYTNKEKGNWTIYNHSEPINIGKTINSLKDSIDISKLKFEIPYYDKYMDLRNSWIVITTADEKRNGFNHSHSINKFQRYN</sequence>
<evidence type="ECO:0000313" key="1">
    <source>
        <dbReference type="EMBL" id="APG63984.1"/>
    </source>
</evidence>
<keyword evidence="2" id="KW-1185">Reference proteome</keyword>
<protein>
    <submittedName>
        <fullName evidence="1">Uncharacterized protein</fullName>
    </submittedName>
</protein>
<dbReference type="KEGG" id="ten:LPB136_00755"/>
<name>A0A1L3JFU1_9FLAO</name>
<proteinExistence type="predicted"/>
<evidence type="ECO:0000313" key="2">
    <source>
        <dbReference type="Proteomes" id="UP000181898"/>
    </source>
</evidence>
<dbReference type="RefSeq" id="WP_072554306.1">
    <property type="nucleotide sequence ID" value="NZ_CP018155.1"/>
</dbReference>
<dbReference type="OrthoDB" id="1449396at2"/>
<gene>
    <name evidence="1" type="ORF">LPB136_00755</name>
</gene>
<organism evidence="1 2">
    <name type="scientific">Tenacibaculum todarodis</name>
    <dbReference type="NCBI Taxonomy" id="1850252"/>
    <lineage>
        <taxon>Bacteria</taxon>
        <taxon>Pseudomonadati</taxon>
        <taxon>Bacteroidota</taxon>
        <taxon>Flavobacteriia</taxon>
        <taxon>Flavobacteriales</taxon>
        <taxon>Flavobacteriaceae</taxon>
        <taxon>Tenacibaculum</taxon>
    </lineage>
</organism>
<accession>A0A1L3JFU1</accession>